<dbReference type="SUPFAM" id="SSF56219">
    <property type="entry name" value="DNase I-like"/>
    <property type="match status" value="1"/>
</dbReference>
<feature type="domain" description="Reverse transcriptase" evidence="1">
    <location>
        <begin position="388"/>
        <end position="652"/>
    </location>
</feature>
<evidence type="ECO:0000259" key="1">
    <source>
        <dbReference type="PROSITE" id="PS50878"/>
    </source>
</evidence>
<organism evidence="2 3">
    <name type="scientific">Sesamum angolense</name>
    <dbReference type="NCBI Taxonomy" id="2727404"/>
    <lineage>
        <taxon>Eukaryota</taxon>
        <taxon>Viridiplantae</taxon>
        <taxon>Streptophyta</taxon>
        <taxon>Embryophyta</taxon>
        <taxon>Tracheophyta</taxon>
        <taxon>Spermatophyta</taxon>
        <taxon>Magnoliopsida</taxon>
        <taxon>eudicotyledons</taxon>
        <taxon>Gunneridae</taxon>
        <taxon>Pentapetalae</taxon>
        <taxon>asterids</taxon>
        <taxon>lamiids</taxon>
        <taxon>Lamiales</taxon>
        <taxon>Pedaliaceae</taxon>
        <taxon>Sesamum</taxon>
    </lineage>
</organism>
<dbReference type="InterPro" id="IPR052343">
    <property type="entry name" value="Retrotransposon-Effector_Assoc"/>
</dbReference>
<sequence length="656" mass="74602">MTQTARQGVLTDAAPQILPHVEYSNLECSGPEQEGPPSCSTRSCLRVQELIDLAGTIGNEPWLVGGDFNAVLDMSEASGTSGDIRVAMNEFNDCILQTGMLSLPMQGEHFTWHNCSLDGRSLWKRLDRLLVNDVWMDRWPNLSVCSALINYLALSPGFLASVQYIWRHPVVGTPMYSVTRKLKALKPVFRQQRRRKGDLAMNVKLAAGFLEIAQNILQFDRHNSLLLLLEHYCRLVYLKASKLEHIMLRQRVKLQWLKGGDQCSKIFFRRVATRRANKRIFQISDDVGNEQTNPTVISNILLDFFQGLLGSDRTDRAIDLRYLRPWARHILTDDEARAIIRPVTIDEVKTTFFDIEEDKAPGPDGFSSGFFKAAWPVVGGEVTNAIIDFFKSGRLLKQLNATLLTLIPKVRSRNSVAEFRPISCCNVIYKVITKILVSRIREILELLISPSQNAFVPGRLISDNVLLAQELFFGYNQCRLPPRCALKVDLRKAYDTVEWDFLTASLRMFGFPTIFIRWIEECVTSAHYSVVVNGGVHGFFAGARGLRQGDPMSPYLFVLVMEVLHMILHQQIEQDGEFQYHWRCQELNLFQLSFADDLHTLRRAIFPSDTLVSHLFQQGFLSQIVNHCCRRLTAASKDGKESRFPLLEGSNLSNLF</sequence>
<dbReference type="PANTHER" id="PTHR46890">
    <property type="entry name" value="NON-LTR RETROLELEMENT REVERSE TRANSCRIPTASE-LIKE PROTEIN-RELATED"/>
    <property type="match status" value="1"/>
</dbReference>
<reference evidence="2" key="2">
    <citation type="journal article" date="2024" name="Plant">
        <title>Genomic evolution and insights into agronomic trait innovations of Sesamum species.</title>
        <authorList>
            <person name="Miao H."/>
            <person name="Wang L."/>
            <person name="Qu L."/>
            <person name="Liu H."/>
            <person name="Sun Y."/>
            <person name="Le M."/>
            <person name="Wang Q."/>
            <person name="Wei S."/>
            <person name="Zheng Y."/>
            <person name="Lin W."/>
            <person name="Duan Y."/>
            <person name="Cao H."/>
            <person name="Xiong S."/>
            <person name="Wang X."/>
            <person name="Wei L."/>
            <person name="Li C."/>
            <person name="Ma Q."/>
            <person name="Ju M."/>
            <person name="Zhao R."/>
            <person name="Li G."/>
            <person name="Mu C."/>
            <person name="Tian Q."/>
            <person name="Mei H."/>
            <person name="Zhang T."/>
            <person name="Gao T."/>
            <person name="Zhang H."/>
        </authorList>
    </citation>
    <scope>NUCLEOTIDE SEQUENCE</scope>
    <source>
        <strain evidence="2">K16</strain>
    </source>
</reference>
<dbReference type="PANTHER" id="PTHR46890:SF48">
    <property type="entry name" value="RNA-DIRECTED DNA POLYMERASE"/>
    <property type="match status" value="1"/>
</dbReference>
<dbReference type="InterPro" id="IPR000477">
    <property type="entry name" value="RT_dom"/>
</dbReference>
<dbReference type="InterPro" id="IPR043502">
    <property type="entry name" value="DNA/RNA_pol_sf"/>
</dbReference>
<keyword evidence="3" id="KW-1185">Reference proteome</keyword>
<gene>
    <name evidence="2" type="ORF">Sango_2834900</name>
</gene>
<dbReference type="Proteomes" id="UP001289374">
    <property type="component" value="Unassembled WGS sequence"/>
</dbReference>
<accession>A0AAE1T7A5</accession>
<name>A0AAE1T7A5_9LAMI</name>
<dbReference type="Pfam" id="PF00078">
    <property type="entry name" value="RVT_1"/>
    <property type="match status" value="1"/>
</dbReference>
<reference evidence="2" key="1">
    <citation type="submission" date="2020-06" db="EMBL/GenBank/DDBJ databases">
        <authorList>
            <person name="Li T."/>
            <person name="Hu X."/>
            <person name="Zhang T."/>
            <person name="Song X."/>
            <person name="Zhang H."/>
            <person name="Dai N."/>
            <person name="Sheng W."/>
            <person name="Hou X."/>
            <person name="Wei L."/>
        </authorList>
    </citation>
    <scope>NUCLEOTIDE SEQUENCE</scope>
    <source>
        <strain evidence="2">K16</strain>
        <tissue evidence="2">Leaf</tissue>
    </source>
</reference>
<proteinExistence type="predicted"/>
<dbReference type="PROSITE" id="PS50878">
    <property type="entry name" value="RT_POL"/>
    <property type="match status" value="1"/>
</dbReference>
<evidence type="ECO:0000313" key="2">
    <source>
        <dbReference type="EMBL" id="KAK4382834.1"/>
    </source>
</evidence>
<dbReference type="SUPFAM" id="SSF56672">
    <property type="entry name" value="DNA/RNA polymerases"/>
    <property type="match status" value="1"/>
</dbReference>
<evidence type="ECO:0000313" key="3">
    <source>
        <dbReference type="Proteomes" id="UP001289374"/>
    </source>
</evidence>
<dbReference type="AlphaFoldDB" id="A0AAE1T7A5"/>
<dbReference type="InterPro" id="IPR036691">
    <property type="entry name" value="Endo/exonu/phosph_ase_sf"/>
</dbReference>
<dbReference type="CDD" id="cd01650">
    <property type="entry name" value="RT_nLTR_like"/>
    <property type="match status" value="1"/>
</dbReference>
<comment type="caution">
    <text evidence="2">The sequence shown here is derived from an EMBL/GenBank/DDBJ whole genome shotgun (WGS) entry which is preliminary data.</text>
</comment>
<dbReference type="Gene3D" id="3.60.10.10">
    <property type="entry name" value="Endonuclease/exonuclease/phosphatase"/>
    <property type="match status" value="1"/>
</dbReference>
<protein>
    <submittedName>
        <fullName evidence="2">Retrovirus-related Pol polyprotein from type-2 retrotransposable element R2DM</fullName>
    </submittedName>
</protein>
<dbReference type="EMBL" id="JACGWL010000641">
    <property type="protein sequence ID" value="KAK4382834.1"/>
    <property type="molecule type" value="Genomic_DNA"/>
</dbReference>